<feature type="region of interest" description="Disordered" evidence="1">
    <location>
        <begin position="1"/>
        <end position="106"/>
    </location>
</feature>
<gene>
    <name evidence="2" type="ORF">AK812_SmicGene20777</name>
</gene>
<dbReference type="Proteomes" id="UP000186817">
    <property type="component" value="Unassembled WGS sequence"/>
</dbReference>
<accession>A0A1Q9DP23</accession>
<sequence length="253" mass="27545">MEGRNGGGPRIDGAGMQLFGRPPQLEEDGDAFVRFYGDEAENTETKEEEEEEAAPPKAEGDKGDAGRANARFGLGMPPVPGEAERQATAEQEKAQGEKEAAAPKADAQTIDGWLSHRLSAAIAEVLEQDLHAAFEALLESLTDEKYDLSIASFRWQWVESGKTLKQLEAKGRLVLQLYDFGSGTHDSVTCWGQAMQHWHKKLPVLGKVAVMLTTYPGSAEVEQNFSLVEMFTAKRQAAVFAASYTDDSRGPAV</sequence>
<name>A0A1Q9DP23_SYMMI</name>
<dbReference type="AlphaFoldDB" id="A0A1Q9DP23"/>
<proteinExistence type="predicted"/>
<feature type="compositionally biased region" description="Acidic residues" evidence="1">
    <location>
        <begin position="38"/>
        <end position="53"/>
    </location>
</feature>
<dbReference type="EMBL" id="LSRX01000451">
    <property type="protein sequence ID" value="OLP96924.1"/>
    <property type="molecule type" value="Genomic_DNA"/>
</dbReference>
<reference evidence="2 3" key="1">
    <citation type="submission" date="2016-02" db="EMBL/GenBank/DDBJ databases">
        <title>Genome analysis of coral dinoflagellate symbionts highlights evolutionary adaptations to a symbiotic lifestyle.</title>
        <authorList>
            <person name="Aranda M."/>
            <person name="Li Y."/>
            <person name="Liew Y.J."/>
            <person name="Baumgarten S."/>
            <person name="Simakov O."/>
            <person name="Wilson M."/>
            <person name="Piel J."/>
            <person name="Ashoor H."/>
            <person name="Bougouffa S."/>
            <person name="Bajic V.B."/>
            <person name="Ryu T."/>
            <person name="Ravasi T."/>
            <person name="Bayer T."/>
            <person name="Micklem G."/>
            <person name="Kim H."/>
            <person name="Bhak J."/>
            <person name="Lajeunesse T.C."/>
            <person name="Voolstra C.R."/>
        </authorList>
    </citation>
    <scope>NUCLEOTIDE SEQUENCE [LARGE SCALE GENOMIC DNA]</scope>
    <source>
        <strain evidence="2 3">CCMP2467</strain>
    </source>
</reference>
<evidence type="ECO:0000256" key="1">
    <source>
        <dbReference type="SAM" id="MobiDB-lite"/>
    </source>
</evidence>
<organism evidence="2 3">
    <name type="scientific">Symbiodinium microadriaticum</name>
    <name type="common">Dinoflagellate</name>
    <name type="synonym">Zooxanthella microadriatica</name>
    <dbReference type="NCBI Taxonomy" id="2951"/>
    <lineage>
        <taxon>Eukaryota</taxon>
        <taxon>Sar</taxon>
        <taxon>Alveolata</taxon>
        <taxon>Dinophyceae</taxon>
        <taxon>Suessiales</taxon>
        <taxon>Symbiodiniaceae</taxon>
        <taxon>Symbiodinium</taxon>
    </lineage>
</organism>
<protein>
    <submittedName>
        <fullName evidence="2">Uncharacterized protein</fullName>
    </submittedName>
</protein>
<evidence type="ECO:0000313" key="3">
    <source>
        <dbReference type="Proteomes" id="UP000186817"/>
    </source>
</evidence>
<feature type="compositionally biased region" description="Gly residues" evidence="1">
    <location>
        <begin position="1"/>
        <end position="10"/>
    </location>
</feature>
<keyword evidence="3" id="KW-1185">Reference proteome</keyword>
<evidence type="ECO:0000313" key="2">
    <source>
        <dbReference type="EMBL" id="OLP96924.1"/>
    </source>
</evidence>
<feature type="compositionally biased region" description="Basic and acidic residues" evidence="1">
    <location>
        <begin position="82"/>
        <end position="101"/>
    </location>
</feature>
<comment type="caution">
    <text evidence="2">The sequence shown here is derived from an EMBL/GenBank/DDBJ whole genome shotgun (WGS) entry which is preliminary data.</text>
</comment>